<name>A0A507CPA5_9FUNG</name>
<sequence>MLILLLLLGTCRQGISGRNDEQYQYEAQNMEQGGTSEMWQKLYEDYLKLYISHTHFEECVDQIVEQNRVSSLALALRVSTETAINSFIKGIEPKSLKWARRHARRETQEANENGLNRLAFDLPRIYHYTIVSRMKLLFHTIQNVYKYHDLLHPGIPLSRDERAQLLQQADHVVANMRKHIRKVNHYGRYLEYENIPPSSCLIGGSYRGYAVHPVGLLPDVGPITERAISEQNTVAGMKTDEAVLRNCQEWPAFCSDRQTSRSLTEMVELKRYDSPAVGSIVNDHMERGSPVHQSSTNRPGGIREFLSGVFKCIGVTDWTS</sequence>
<gene>
    <name evidence="2" type="ORF">SeMB42_g05808</name>
</gene>
<proteinExistence type="predicted"/>
<organism evidence="2 3">
    <name type="scientific">Synchytrium endobioticum</name>
    <dbReference type="NCBI Taxonomy" id="286115"/>
    <lineage>
        <taxon>Eukaryota</taxon>
        <taxon>Fungi</taxon>
        <taxon>Fungi incertae sedis</taxon>
        <taxon>Chytridiomycota</taxon>
        <taxon>Chytridiomycota incertae sedis</taxon>
        <taxon>Chytridiomycetes</taxon>
        <taxon>Synchytriales</taxon>
        <taxon>Synchytriaceae</taxon>
        <taxon>Synchytrium</taxon>
    </lineage>
</organism>
<dbReference type="AlphaFoldDB" id="A0A507CPA5"/>
<dbReference type="VEuPathDB" id="FungiDB:SeMB42_g05808"/>
<comment type="caution">
    <text evidence="2">The sequence shown here is derived from an EMBL/GenBank/DDBJ whole genome shotgun (WGS) entry which is preliminary data.</text>
</comment>
<keyword evidence="1" id="KW-0732">Signal</keyword>
<evidence type="ECO:0000313" key="3">
    <source>
        <dbReference type="Proteomes" id="UP000317494"/>
    </source>
</evidence>
<reference evidence="2 3" key="1">
    <citation type="journal article" date="2019" name="Sci. Rep.">
        <title>Comparative genomics of chytrid fungi reveal insights into the obligate biotrophic and pathogenic lifestyle of Synchytrium endobioticum.</title>
        <authorList>
            <person name="van de Vossenberg B.T.L.H."/>
            <person name="Warris S."/>
            <person name="Nguyen H.D.T."/>
            <person name="van Gent-Pelzer M.P.E."/>
            <person name="Joly D.L."/>
            <person name="van de Geest H.C."/>
            <person name="Bonants P.J.M."/>
            <person name="Smith D.S."/>
            <person name="Levesque C.A."/>
            <person name="van der Lee T.A.J."/>
        </authorList>
    </citation>
    <scope>NUCLEOTIDE SEQUENCE [LARGE SCALE GENOMIC DNA]</scope>
    <source>
        <strain evidence="2 3">MB42</strain>
    </source>
</reference>
<keyword evidence="3" id="KW-1185">Reference proteome</keyword>
<dbReference type="EMBL" id="QEAN01000294">
    <property type="protein sequence ID" value="TPX40948.1"/>
    <property type="molecule type" value="Genomic_DNA"/>
</dbReference>
<accession>A0A507CPA5</accession>
<feature type="chain" id="PRO_5021208129" evidence="1">
    <location>
        <begin position="18"/>
        <end position="320"/>
    </location>
</feature>
<protein>
    <submittedName>
        <fullName evidence="2">Uncharacterized protein</fullName>
    </submittedName>
</protein>
<dbReference type="Proteomes" id="UP000317494">
    <property type="component" value="Unassembled WGS sequence"/>
</dbReference>
<evidence type="ECO:0000313" key="2">
    <source>
        <dbReference type="EMBL" id="TPX40948.1"/>
    </source>
</evidence>
<feature type="signal peptide" evidence="1">
    <location>
        <begin position="1"/>
        <end position="17"/>
    </location>
</feature>
<evidence type="ECO:0000256" key="1">
    <source>
        <dbReference type="SAM" id="SignalP"/>
    </source>
</evidence>